<feature type="transmembrane region" description="Helical" evidence="9">
    <location>
        <begin position="52"/>
        <end position="78"/>
    </location>
</feature>
<keyword evidence="5 10" id="KW-0500">Molybdenum</keyword>
<dbReference type="PANTHER" id="PTHR30183:SF3">
    <property type="entry name" value="MOLYBDENUM TRANSPORT SYSTEM PERMEASE PROTEIN MODB"/>
    <property type="match status" value="1"/>
</dbReference>
<comment type="similarity">
    <text evidence="2 10">Belongs to the binding-protein-dependent transport system permease family. CysTW subfamily.</text>
</comment>
<evidence type="ECO:0000259" key="11">
    <source>
        <dbReference type="PROSITE" id="PS50928"/>
    </source>
</evidence>
<comment type="function">
    <text evidence="10">Part of the binding-protein-dependent transport system for molybdenum; probably responsible for the translocation of the substrate across the membrane.</text>
</comment>
<reference evidence="12 13" key="1">
    <citation type="submission" date="2022-06" db="EMBL/GenBank/DDBJ databases">
        <authorList>
            <person name="So Y."/>
        </authorList>
    </citation>
    <scope>NUCLEOTIDE SEQUENCE [LARGE SCALE GENOMIC DNA]</scope>
    <source>
        <strain evidence="12 13">STR3</strain>
    </source>
</reference>
<evidence type="ECO:0000256" key="9">
    <source>
        <dbReference type="RuleBase" id="RU363032"/>
    </source>
</evidence>
<dbReference type="InterPro" id="IPR000515">
    <property type="entry name" value="MetI-like"/>
</dbReference>
<feature type="transmembrane region" description="Helical" evidence="9">
    <location>
        <begin position="12"/>
        <end position="32"/>
    </location>
</feature>
<dbReference type="NCBIfam" id="TIGR02141">
    <property type="entry name" value="modB_ABC"/>
    <property type="match status" value="1"/>
</dbReference>
<comment type="caution">
    <text evidence="12">The sequence shown here is derived from an EMBL/GenBank/DDBJ whole genome shotgun (WGS) entry which is preliminary data.</text>
</comment>
<feature type="domain" description="ABC transmembrane type-1" evidence="11">
    <location>
        <begin position="52"/>
        <end position="255"/>
    </location>
</feature>
<keyword evidence="4 10" id="KW-1003">Cell membrane</keyword>
<dbReference type="InterPro" id="IPR011867">
    <property type="entry name" value="ModB_ABC"/>
</dbReference>
<dbReference type="NCBIfam" id="TIGR01581">
    <property type="entry name" value="Mo_ABC_porter"/>
    <property type="match status" value="1"/>
</dbReference>
<keyword evidence="7 9" id="KW-1133">Transmembrane helix</keyword>
<dbReference type="InterPro" id="IPR035906">
    <property type="entry name" value="MetI-like_sf"/>
</dbReference>
<evidence type="ECO:0000256" key="3">
    <source>
        <dbReference type="ARBA" id="ARBA00022448"/>
    </source>
</evidence>
<proteinExistence type="inferred from homology"/>
<dbReference type="InterPro" id="IPR006469">
    <property type="entry name" value="NifC_ABC_porter"/>
</dbReference>
<evidence type="ECO:0000256" key="4">
    <source>
        <dbReference type="ARBA" id="ARBA00022475"/>
    </source>
</evidence>
<evidence type="ECO:0000256" key="2">
    <source>
        <dbReference type="ARBA" id="ARBA00007069"/>
    </source>
</evidence>
<accession>A0ABT1KYN3</accession>
<evidence type="ECO:0000313" key="13">
    <source>
        <dbReference type="Proteomes" id="UP001204524"/>
    </source>
</evidence>
<keyword evidence="13" id="KW-1185">Reference proteome</keyword>
<keyword evidence="3 9" id="KW-0813">Transport</keyword>
<keyword evidence="8 9" id="KW-0472">Membrane</keyword>
<dbReference type="RefSeq" id="WP_254182055.1">
    <property type="nucleotide sequence ID" value="NZ_JANARS010000005.1"/>
</dbReference>
<evidence type="ECO:0000256" key="1">
    <source>
        <dbReference type="ARBA" id="ARBA00004651"/>
    </source>
</evidence>
<evidence type="ECO:0000313" key="12">
    <source>
        <dbReference type="EMBL" id="MCP3422867.1"/>
    </source>
</evidence>
<dbReference type="CDD" id="cd06261">
    <property type="entry name" value="TM_PBP2"/>
    <property type="match status" value="1"/>
</dbReference>
<feature type="transmembrane region" description="Helical" evidence="9">
    <location>
        <begin position="131"/>
        <end position="152"/>
    </location>
</feature>
<keyword evidence="6 9" id="KW-0812">Transmembrane</keyword>
<evidence type="ECO:0000256" key="8">
    <source>
        <dbReference type="ARBA" id="ARBA00023136"/>
    </source>
</evidence>
<dbReference type="Gene3D" id="1.10.3720.10">
    <property type="entry name" value="MetI-like"/>
    <property type="match status" value="1"/>
</dbReference>
<dbReference type="PANTHER" id="PTHR30183">
    <property type="entry name" value="MOLYBDENUM TRANSPORT SYSTEM PERMEASE PROTEIN MODB"/>
    <property type="match status" value="1"/>
</dbReference>
<feature type="transmembrane region" description="Helical" evidence="9">
    <location>
        <begin position="236"/>
        <end position="255"/>
    </location>
</feature>
<evidence type="ECO:0000256" key="6">
    <source>
        <dbReference type="ARBA" id="ARBA00022692"/>
    </source>
</evidence>
<dbReference type="EMBL" id="JANARS010000005">
    <property type="protein sequence ID" value="MCP3422867.1"/>
    <property type="molecule type" value="Genomic_DNA"/>
</dbReference>
<dbReference type="SUPFAM" id="SSF161098">
    <property type="entry name" value="MetI-like"/>
    <property type="match status" value="1"/>
</dbReference>
<gene>
    <name evidence="12" type="ORF">NCI01_13770</name>
</gene>
<dbReference type="Pfam" id="PF00528">
    <property type="entry name" value="BPD_transp_1"/>
    <property type="match status" value="1"/>
</dbReference>
<sequence>MRDRLGRPPALLVVPAAVATLLLVVPLVAMVASTDWQALPGHLTSQTAVDALRISLLTSTVAIAICLLLGLPLAWLLARVHFRGRGAVRALVTVPLVLPPVVAGVALRSAFGRTGVIGEPLLELTGFAFPFTTYGVVLAHVFVSMPFVVISIEGAFRSADPRFDEAAATLGATRWTTFRRVTVPLALPGVVAGTVLGWARSFGEFGATITFNGNYPGTTQTMPTLIYVTRQSDQDAALSLSLVMLLVSIGVLVALRDRWLGTP</sequence>
<name>A0ABT1KYN3_9ACTN</name>
<evidence type="ECO:0000256" key="5">
    <source>
        <dbReference type="ARBA" id="ARBA00022505"/>
    </source>
</evidence>
<protein>
    <recommendedName>
        <fullName evidence="10">Molybdenum transport system permease</fullName>
    </recommendedName>
</protein>
<dbReference type="Proteomes" id="UP001204524">
    <property type="component" value="Unassembled WGS sequence"/>
</dbReference>
<feature type="transmembrane region" description="Helical" evidence="9">
    <location>
        <begin position="90"/>
        <end position="111"/>
    </location>
</feature>
<evidence type="ECO:0000256" key="10">
    <source>
        <dbReference type="RuleBase" id="RU365097"/>
    </source>
</evidence>
<dbReference type="PROSITE" id="PS50928">
    <property type="entry name" value="ABC_TM1"/>
    <property type="match status" value="1"/>
</dbReference>
<comment type="subcellular location">
    <subcellularLocation>
        <location evidence="1 9">Cell membrane</location>
        <topology evidence="1 9">Multi-pass membrane protein</topology>
    </subcellularLocation>
</comment>
<organism evidence="12 13">
    <name type="scientific">Nocardioides pinisoli</name>
    <dbReference type="NCBI Taxonomy" id="2950279"/>
    <lineage>
        <taxon>Bacteria</taxon>
        <taxon>Bacillati</taxon>
        <taxon>Actinomycetota</taxon>
        <taxon>Actinomycetes</taxon>
        <taxon>Propionibacteriales</taxon>
        <taxon>Nocardioidaceae</taxon>
        <taxon>Nocardioides</taxon>
    </lineage>
</organism>
<evidence type="ECO:0000256" key="7">
    <source>
        <dbReference type="ARBA" id="ARBA00022989"/>
    </source>
</evidence>